<dbReference type="GO" id="GO:0005524">
    <property type="term" value="F:ATP binding"/>
    <property type="evidence" value="ECO:0007669"/>
    <property type="project" value="UniProtKB-UniRule"/>
</dbReference>
<dbReference type="SMART" id="SM00382">
    <property type="entry name" value="AAA"/>
    <property type="match status" value="1"/>
</dbReference>
<dbReference type="Gene3D" id="1.10.1750.10">
    <property type="match status" value="1"/>
</dbReference>
<accession>A0A1G2SA99</accession>
<keyword evidence="2 8" id="KW-0963">Cytoplasm</keyword>
<comment type="caution">
    <text evidence="14">The sequence shown here is derived from an EMBL/GenBank/DDBJ whole genome shotgun (WGS) entry which is preliminary data.</text>
</comment>
<dbReference type="PROSITE" id="PS01008">
    <property type="entry name" value="DNAA"/>
    <property type="match status" value="1"/>
</dbReference>
<dbReference type="Proteomes" id="UP000176997">
    <property type="component" value="Unassembled WGS sequence"/>
</dbReference>
<dbReference type="Gene3D" id="1.10.8.60">
    <property type="match status" value="1"/>
</dbReference>
<dbReference type="GO" id="GO:0006275">
    <property type="term" value="P:regulation of DNA replication"/>
    <property type="evidence" value="ECO:0007669"/>
    <property type="project" value="UniProtKB-UniRule"/>
</dbReference>
<dbReference type="GO" id="GO:0005737">
    <property type="term" value="C:cytoplasm"/>
    <property type="evidence" value="ECO:0007669"/>
    <property type="project" value="UniProtKB-SubCell"/>
</dbReference>
<dbReference type="NCBIfam" id="TIGR00362">
    <property type="entry name" value="DnaA"/>
    <property type="match status" value="1"/>
</dbReference>
<dbReference type="InterPro" id="IPR010921">
    <property type="entry name" value="Trp_repressor/repl_initiator"/>
</dbReference>
<dbReference type="GO" id="GO:0003688">
    <property type="term" value="F:DNA replication origin binding"/>
    <property type="evidence" value="ECO:0007669"/>
    <property type="project" value="UniProtKB-UniRule"/>
</dbReference>
<evidence type="ECO:0000256" key="1">
    <source>
        <dbReference type="ARBA" id="ARBA00006583"/>
    </source>
</evidence>
<evidence type="ECO:0000256" key="3">
    <source>
        <dbReference type="ARBA" id="ARBA00022705"/>
    </source>
</evidence>
<comment type="caution">
    <text evidence="8">Lacks conserved residue(s) required for the propagation of feature annotation.</text>
</comment>
<dbReference type="Pfam" id="PF00308">
    <property type="entry name" value="Bac_DnaA"/>
    <property type="match status" value="1"/>
</dbReference>
<dbReference type="AlphaFoldDB" id="A0A1G2SA99"/>
<dbReference type="GO" id="GO:0008289">
    <property type="term" value="F:lipid binding"/>
    <property type="evidence" value="ECO:0007669"/>
    <property type="project" value="UniProtKB-KW"/>
</dbReference>
<dbReference type="GO" id="GO:0006270">
    <property type="term" value="P:DNA replication initiation"/>
    <property type="evidence" value="ECO:0007669"/>
    <property type="project" value="UniProtKB-UniRule"/>
</dbReference>
<evidence type="ECO:0000256" key="8">
    <source>
        <dbReference type="HAMAP-Rule" id="MF_00377"/>
    </source>
</evidence>
<feature type="region of interest" description="Domain I, interacts with DnaA modulators" evidence="8">
    <location>
        <begin position="1"/>
        <end position="89"/>
    </location>
</feature>
<dbReference type="SUPFAM" id="SSF52540">
    <property type="entry name" value="P-loop containing nucleoside triphosphate hydrolases"/>
    <property type="match status" value="1"/>
</dbReference>
<dbReference type="Gene3D" id="3.30.300.180">
    <property type="match status" value="1"/>
</dbReference>
<sequence>MTDDKQLWERALVEIETGVSKANFSTWFRNTSVIKDEDGVVHVGVPSEFVRDWLFNKFHKVILKSLRTVDEHTRAVEYIVVKNPSKLASLAHAAPQKIMGQPLPLEEHYITRDDNLNPRYIFDSFIIGSFNELAFAAAQAIIERPGAVYNPFFVYGGTGLGKTHLIQSIGNNIKHRSPEKKVFYTTSEKFSADYIDSIQENKMHPGKMSAFKEKYRSYDVLIMDDIQFLSNKEKTQEELFHAFNELYQQGKQIIFSSDKHPAYLPAVEDRLKSRFSAGMIVDIQHPEFESRLTILRSKAKQVNFFPPDDVLEYIATHIQGNIRELEGALNAVVCQSQLKGRHIDLNEIKTLVKTTIQPKKNISVKEVVRIVSMFYNIDEETLYEKTRRKEVVKPRQIVMYLLREDFSISFPSIGQKLGGRDHTTVIHSCDKVRADLKTDPLLMQEIEQIRAMF</sequence>
<comment type="domain">
    <text evidence="8">Domain I is involved in oligomerization and binding regulators, domain II is flexibile and of varying length in different bacteria, domain III forms the AAA+ region, while domain IV binds dsDNA.</text>
</comment>
<feature type="binding site" evidence="8">
    <location>
        <position position="161"/>
    </location>
    <ligand>
        <name>ATP</name>
        <dbReference type="ChEBI" id="CHEBI:30616"/>
    </ligand>
</feature>
<dbReference type="PANTHER" id="PTHR30050:SF2">
    <property type="entry name" value="CHROMOSOMAL REPLICATION INITIATOR PROTEIN DNAA"/>
    <property type="match status" value="1"/>
</dbReference>
<proteinExistence type="inferred from homology"/>
<dbReference type="Gene3D" id="3.40.50.300">
    <property type="entry name" value="P-loop containing nucleotide triphosphate hydrolases"/>
    <property type="match status" value="1"/>
</dbReference>
<comment type="function">
    <text evidence="8 10">Plays an essential role in the initiation and regulation of chromosomal replication. ATP-DnaA binds to the origin of replication (oriC) to initiate formation of the DNA replication initiation complex once per cell cycle. Binds the DnaA box (a 9 base pair repeat at the origin) and separates the double-stranded (ds)DNA. Forms a right-handed helical filament on oriC DNA; dsDNA binds to the exterior of the filament while single-stranded (ss)DNA is stabiized in the filament's interior. The ATP-DnaA-oriC complex binds and stabilizes one strand of the AT-rich DNA unwinding element (DUE), permitting loading of DNA polymerase. After initiation quickly degrades to an ADP-DnaA complex that is not apt for DNA replication. Binds acidic phospholipids.</text>
</comment>
<evidence type="ECO:0000259" key="13">
    <source>
        <dbReference type="SMART" id="SM00760"/>
    </source>
</evidence>
<evidence type="ECO:0000256" key="5">
    <source>
        <dbReference type="ARBA" id="ARBA00022840"/>
    </source>
</evidence>
<comment type="similarity">
    <text evidence="1 8 11">Belongs to the DnaA family.</text>
</comment>
<dbReference type="FunFam" id="3.40.50.300:FF:000668">
    <property type="entry name" value="Chromosomal replication initiator protein DnaA"/>
    <property type="match status" value="1"/>
</dbReference>
<dbReference type="SMART" id="SM00760">
    <property type="entry name" value="Bac_DnaA_C"/>
    <property type="match status" value="1"/>
</dbReference>
<dbReference type="PANTHER" id="PTHR30050">
    <property type="entry name" value="CHROMOSOMAL REPLICATION INITIATOR PROTEIN DNAA"/>
    <property type="match status" value="1"/>
</dbReference>
<dbReference type="GO" id="GO:0005886">
    <property type="term" value="C:plasma membrane"/>
    <property type="evidence" value="ECO:0007669"/>
    <property type="project" value="TreeGrafter"/>
</dbReference>
<keyword evidence="6 8" id="KW-0446">Lipid-binding</keyword>
<keyword evidence="5 8" id="KW-0067">ATP-binding</keyword>
<protein>
    <recommendedName>
        <fullName evidence="8 9">Chromosomal replication initiator protein DnaA</fullName>
    </recommendedName>
</protein>
<name>A0A1G2SA99_9BACT</name>
<dbReference type="InterPro" id="IPR024633">
    <property type="entry name" value="DnaA_N_dom"/>
</dbReference>
<dbReference type="HAMAP" id="MF_00377">
    <property type="entry name" value="DnaA_bact"/>
    <property type="match status" value="1"/>
</dbReference>
<feature type="region of interest" description="Domain IV, binds dsDNA" evidence="8">
    <location>
        <begin position="337"/>
        <end position="453"/>
    </location>
</feature>
<dbReference type="Pfam" id="PF11638">
    <property type="entry name" value="DnaA_N"/>
    <property type="match status" value="1"/>
</dbReference>
<dbReference type="EMBL" id="MHUS01000005">
    <property type="protein sequence ID" value="OHA81994.1"/>
    <property type="molecule type" value="Genomic_DNA"/>
</dbReference>
<dbReference type="InterPro" id="IPR020591">
    <property type="entry name" value="Chromosome_initiator_DnaA-like"/>
</dbReference>
<dbReference type="CDD" id="cd00009">
    <property type="entry name" value="AAA"/>
    <property type="match status" value="1"/>
</dbReference>
<evidence type="ECO:0000256" key="6">
    <source>
        <dbReference type="ARBA" id="ARBA00023121"/>
    </source>
</evidence>
<comment type="subcellular location">
    <subcellularLocation>
        <location evidence="8">Cytoplasm</location>
    </subcellularLocation>
</comment>
<feature type="binding site" evidence="8">
    <location>
        <position position="159"/>
    </location>
    <ligand>
        <name>ATP</name>
        <dbReference type="ChEBI" id="CHEBI:30616"/>
    </ligand>
</feature>
<dbReference type="Pfam" id="PF08299">
    <property type="entry name" value="Bac_DnaA_C"/>
    <property type="match status" value="1"/>
</dbReference>
<evidence type="ECO:0000313" key="14">
    <source>
        <dbReference type="EMBL" id="OHA81994.1"/>
    </source>
</evidence>
<dbReference type="CDD" id="cd06571">
    <property type="entry name" value="Bac_DnaA_C"/>
    <property type="match status" value="1"/>
</dbReference>
<evidence type="ECO:0000256" key="4">
    <source>
        <dbReference type="ARBA" id="ARBA00022741"/>
    </source>
</evidence>
<dbReference type="InterPro" id="IPR027417">
    <property type="entry name" value="P-loop_NTPase"/>
</dbReference>
<evidence type="ECO:0000313" key="15">
    <source>
        <dbReference type="Proteomes" id="UP000176997"/>
    </source>
</evidence>
<feature type="domain" description="AAA+ ATPase" evidence="12">
    <location>
        <begin position="148"/>
        <end position="285"/>
    </location>
</feature>
<keyword evidence="4 8" id="KW-0547">Nucleotide-binding</keyword>
<dbReference type="InterPro" id="IPR013317">
    <property type="entry name" value="DnaA_dom"/>
</dbReference>
<dbReference type="InterPro" id="IPR003593">
    <property type="entry name" value="AAA+_ATPase"/>
</dbReference>
<evidence type="ECO:0000256" key="10">
    <source>
        <dbReference type="RuleBase" id="RU000577"/>
    </source>
</evidence>
<feature type="domain" description="Chromosomal replication initiator DnaA C-terminal" evidence="13">
    <location>
        <begin position="363"/>
        <end position="432"/>
    </location>
</feature>
<evidence type="ECO:0000256" key="2">
    <source>
        <dbReference type="ARBA" id="ARBA00022490"/>
    </source>
</evidence>
<evidence type="ECO:0000259" key="12">
    <source>
        <dbReference type="SMART" id="SM00382"/>
    </source>
</evidence>
<evidence type="ECO:0000256" key="9">
    <source>
        <dbReference type="NCBIfam" id="TIGR00362"/>
    </source>
</evidence>
<reference evidence="14 15" key="1">
    <citation type="journal article" date="2016" name="Nat. Commun.">
        <title>Thousands of microbial genomes shed light on interconnected biogeochemical processes in an aquifer system.</title>
        <authorList>
            <person name="Anantharaman K."/>
            <person name="Brown C.T."/>
            <person name="Hug L.A."/>
            <person name="Sharon I."/>
            <person name="Castelle C.J."/>
            <person name="Probst A.J."/>
            <person name="Thomas B.C."/>
            <person name="Singh A."/>
            <person name="Wilkins M.J."/>
            <person name="Karaoz U."/>
            <person name="Brodie E.L."/>
            <person name="Williams K.H."/>
            <person name="Hubbard S.S."/>
            <person name="Banfield J.F."/>
        </authorList>
    </citation>
    <scope>NUCLEOTIDE SEQUENCE [LARGE SCALE GENOMIC DNA]</scope>
</reference>
<dbReference type="SUPFAM" id="SSF48295">
    <property type="entry name" value="TrpR-like"/>
    <property type="match status" value="1"/>
</dbReference>
<feature type="binding site" evidence="8">
    <location>
        <position position="162"/>
    </location>
    <ligand>
        <name>ATP</name>
        <dbReference type="ChEBI" id="CHEBI:30616"/>
    </ligand>
</feature>
<keyword evidence="3 8" id="KW-0235">DNA replication</keyword>
<organism evidence="14 15">
    <name type="scientific">Candidatus Yonathbacteria bacterium RIFCSPHIGHO2_01_FULL_51_10</name>
    <dbReference type="NCBI Taxonomy" id="1802723"/>
    <lineage>
        <taxon>Bacteria</taxon>
        <taxon>Candidatus Yonathiibacteriota</taxon>
    </lineage>
</organism>
<dbReference type="STRING" id="1802723.A2675_01560"/>
<dbReference type="InterPro" id="IPR013159">
    <property type="entry name" value="DnaA_C"/>
</dbReference>
<gene>
    <name evidence="8" type="primary">dnaA</name>
    <name evidence="14" type="ORF">A2675_01560</name>
</gene>
<dbReference type="InterPro" id="IPR018312">
    <property type="entry name" value="Chromosome_initiator_DnaA_CS"/>
</dbReference>
<dbReference type="PRINTS" id="PR00051">
    <property type="entry name" value="DNAA"/>
</dbReference>
<comment type="subunit">
    <text evidence="8">Oligomerizes as a right-handed, spiral filament on DNA at oriC.</text>
</comment>
<dbReference type="InterPro" id="IPR038454">
    <property type="entry name" value="DnaA_N_sf"/>
</dbReference>
<dbReference type="InterPro" id="IPR001957">
    <property type="entry name" value="Chromosome_initiator_DnaA"/>
</dbReference>
<evidence type="ECO:0000256" key="11">
    <source>
        <dbReference type="RuleBase" id="RU004227"/>
    </source>
</evidence>
<keyword evidence="7 8" id="KW-0238">DNA-binding</keyword>
<evidence type="ECO:0000256" key="7">
    <source>
        <dbReference type="ARBA" id="ARBA00023125"/>
    </source>
</evidence>
<feature type="binding site" evidence="8">
    <location>
        <position position="163"/>
    </location>
    <ligand>
        <name>ATP</name>
        <dbReference type="ChEBI" id="CHEBI:30616"/>
    </ligand>
</feature>